<name>A0A2N1N550_9GLOM</name>
<dbReference type="Pfam" id="PF25431">
    <property type="entry name" value="zf-C17orf113"/>
    <property type="match status" value="1"/>
</dbReference>
<dbReference type="VEuPathDB" id="FungiDB:RhiirFUN_012304"/>
<evidence type="ECO:0000313" key="3">
    <source>
        <dbReference type="EMBL" id="PKK68970.1"/>
    </source>
</evidence>
<evidence type="ECO:0000313" key="4">
    <source>
        <dbReference type="Proteomes" id="UP000233469"/>
    </source>
</evidence>
<reference evidence="3 4" key="1">
    <citation type="submission" date="2016-04" db="EMBL/GenBank/DDBJ databases">
        <title>Genome analyses suggest a sexual origin of heterokaryosis in a supposedly ancient asexual fungus.</title>
        <authorList>
            <person name="Ropars J."/>
            <person name="Sedzielewska K."/>
            <person name="Noel J."/>
            <person name="Charron P."/>
            <person name="Farinelli L."/>
            <person name="Marton T."/>
            <person name="Kruger M."/>
            <person name="Pelin A."/>
            <person name="Brachmann A."/>
            <person name="Corradi N."/>
        </authorList>
    </citation>
    <scope>NUCLEOTIDE SEQUENCE [LARGE SCALE GENOMIC DNA]</scope>
    <source>
        <strain evidence="3 4">C2</strain>
    </source>
</reference>
<protein>
    <recommendedName>
        <fullName evidence="2">C17orf113 probable zinc finger domain-containing protein</fullName>
    </recommendedName>
</protein>
<evidence type="ECO:0000259" key="2">
    <source>
        <dbReference type="Pfam" id="PF25431"/>
    </source>
</evidence>
<reference evidence="3 4" key="2">
    <citation type="submission" date="2017-10" db="EMBL/GenBank/DDBJ databases">
        <title>Extensive intraspecific genome diversity in a model arbuscular mycorrhizal fungus.</title>
        <authorList>
            <person name="Chen E.C.H."/>
            <person name="Morin E."/>
            <person name="Baudet D."/>
            <person name="Noel J."/>
            <person name="Ndikumana S."/>
            <person name="Charron P."/>
            <person name="St-Onge C."/>
            <person name="Giorgi J."/>
            <person name="Grigoriev I.V."/>
            <person name="Roux C."/>
            <person name="Martin F.M."/>
            <person name="Corradi N."/>
        </authorList>
    </citation>
    <scope>NUCLEOTIDE SEQUENCE [LARGE SCALE GENOMIC DNA]</scope>
    <source>
        <strain evidence="3 4">C2</strain>
    </source>
</reference>
<dbReference type="VEuPathDB" id="FungiDB:FUN_010609"/>
<organism evidence="3 4">
    <name type="scientific">Rhizophagus irregularis</name>
    <dbReference type="NCBI Taxonomy" id="588596"/>
    <lineage>
        <taxon>Eukaryota</taxon>
        <taxon>Fungi</taxon>
        <taxon>Fungi incertae sedis</taxon>
        <taxon>Mucoromycota</taxon>
        <taxon>Glomeromycotina</taxon>
        <taxon>Glomeromycetes</taxon>
        <taxon>Glomerales</taxon>
        <taxon>Glomeraceae</taxon>
        <taxon>Rhizophagus</taxon>
    </lineage>
</organism>
<dbReference type="VEuPathDB" id="FungiDB:RhiirA1_115914"/>
<feature type="domain" description="C17orf113 probable zinc finger" evidence="2">
    <location>
        <begin position="54"/>
        <end position="113"/>
    </location>
</feature>
<feature type="region of interest" description="Disordered" evidence="1">
    <location>
        <begin position="1"/>
        <end position="42"/>
    </location>
</feature>
<proteinExistence type="predicted"/>
<dbReference type="EMBL" id="LLXL01000781">
    <property type="protein sequence ID" value="PKK68970.1"/>
    <property type="molecule type" value="Genomic_DNA"/>
</dbReference>
<dbReference type="InterPro" id="IPR057456">
    <property type="entry name" value="Znf_C17orf113"/>
</dbReference>
<accession>A0A2N1N550</accession>
<gene>
    <name evidence="3" type="ORF">RhiirC2_517520</name>
</gene>
<comment type="caution">
    <text evidence="3">The sequence shown here is derived from an EMBL/GenBank/DDBJ whole genome shotgun (WGS) entry which is preliminary data.</text>
</comment>
<dbReference type="Proteomes" id="UP000233469">
    <property type="component" value="Unassembled WGS sequence"/>
</dbReference>
<sequence length="164" mass="19227">MKNYFLPANTKEKQTHDQVNNANKRKNKPNQDDNLAGKKQKTASAPKSSWLLTYEWLEYRIIEDTTFMICAWCEKAKFINQMAKGITIYKKDLLDRHLKVKDHSIAEKNQKESQNKIAVGFAKQYNKEKGIIVRQMQCVYFTAKNYISLEIYPKLCELIMPSQN</sequence>
<evidence type="ECO:0000256" key="1">
    <source>
        <dbReference type="SAM" id="MobiDB-lite"/>
    </source>
</evidence>
<dbReference type="AlphaFoldDB" id="A0A2N1N550"/>